<dbReference type="OrthoDB" id="2489132at2"/>
<sequence length="305" mass="31770">MDGMSMVAGAEGSAVVNDRRGKPRPEGEKDFSRLDFLSSRVLAECAVIRDAGAKLSNTLEGTMMEACSLSVSAAETSDFLQRSQAAGEALLASTRDMTSLTDTARAQAEDAETRAAAGATSIDALVSTFGTIGEFLRGINKISAQTNLLSLNARIEATRAGQHGAGFAVIAQEVKVLAGEAGTLSANIESRLRDLVAATRGVQADFGAIVGAVHGATATLTDLLNRQKSLADRIGDGCKQTVEAATMMAGVNDVITRMQLAISETGEAYVQLTRSLDTLTVSAEGVVRNREGLLTATIETQKALT</sequence>
<dbReference type="GO" id="GO:0006935">
    <property type="term" value="P:chemotaxis"/>
    <property type="evidence" value="ECO:0007669"/>
    <property type="project" value="UniProtKB-KW"/>
</dbReference>
<dbReference type="PANTHER" id="PTHR43531:SF11">
    <property type="entry name" value="METHYL-ACCEPTING CHEMOTAXIS PROTEIN 3"/>
    <property type="match status" value="1"/>
</dbReference>
<organism evidence="6 7">
    <name type="scientific">Falsiroseomonas stagni DSM 19981</name>
    <dbReference type="NCBI Taxonomy" id="1123062"/>
    <lineage>
        <taxon>Bacteria</taxon>
        <taxon>Pseudomonadati</taxon>
        <taxon>Pseudomonadota</taxon>
        <taxon>Alphaproteobacteria</taxon>
        <taxon>Acetobacterales</taxon>
        <taxon>Roseomonadaceae</taxon>
        <taxon>Falsiroseomonas</taxon>
    </lineage>
</organism>
<dbReference type="InterPro" id="IPR004089">
    <property type="entry name" value="MCPsignal_dom"/>
</dbReference>
<dbReference type="AlphaFoldDB" id="A0A1I4BQE3"/>
<evidence type="ECO:0000256" key="3">
    <source>
        <dbReference type="PROSITE-ProRule" id="PRU00284"/>
    </source>
</evidence>
<keyword evidence="3" id="KW-0807">Transducer</keyword>
<evidence type="ECO:0000313" key="7">
    <source>
        <dbReference type="Proteomes" id="UP000199473"/>
    </source>
</evidence>
<dbReference type="InterPro" id="IPR051310">
    <property type="entry name" value="MCP_chemotaxis"/>
</dbReference>
<dbReference type="PANTHER" id="PTHR43531">
    <property type="entry name" value="PROTEIN ICFG"/>
    <property type="match status" value="1"/>
</dbReference>
<dbReference type="STRING" id="1123062.SAMN02745775_10637"/>
<protein>
    <submittedName>
        <fullName evidence="6">Methyl-accepting chemotaxis protein (MCP) signalling domain-containing protein</fullName>
    </submittedName>
</protein>
<reference evidence="6 7" key="1">
    <citation type="submission" date="2016-10" db="EMBL/GenBank/DDBJ databases">
        <authorList>
            <person name="de Groot N.N."/>
        </authorList>
    </citation>
    <scope>NUCLEOTIDE SEQUENCE [LARGE SCALE GENOMIC DNA]</scope>
    <source>
        <strain evidence="6 7">DSM 19981</strain>
    </source>
</reference>
<evidence type="ECO:0000256" key="4">
    <source>
        <dbReference type="SAM" id="MobiDB-lite"/>
    </source>
</evidence>
<dbReference type="GO" id="GO:0005886">
    <property type="term" value="C:plasma membrane"/>
    <property type="evidence" value="ECO:0007669"/>
    <property type="project" value="TreeGrafter"/>
</dbReference>
<dbReference type="EMBL" id="FOSQ01000006">
    <property type="protein sequence ID" value="SFK70915.1"/>
    <property type="molecule type" value="Genomic_DNA"/>
</dbReference>
<feature type="region of interest" description="Disordered" evidence="4">
    <location>
        <begin position="1"/>
        <end position="30"/>
    </location>
</feature>
<accession>A0A1I4BQE3</accession>
<dbReference type="PROSITE" id="PS50111">
    <property type="entry name" value="CHEMOTAXIS_TRANSDUC_2"/>
    <property type="match status" value="1"/>
</dbReference>
<dbReference type="SUPFAM" id="SSF58104">
    <property type="entry name" value="Methyl-accepting chemotaxis protein (MCP) signaling domain"/>
    <property type="match status" value="1"/>
</dbReference>
<evidence type="ECO:0000313" key="6">
    <source>
        <dbReference type="EMBL" id="SFK70915.1"/>
    </source>
</evidence>
<proteinExistence type="inferred from homology"/>
<dbReference type="GO" id="GO:0007165">
    <property type="term" value="P:signal transduction"/>
    <property type="evidence" value="ECO:0007669"/>
    <property type="project" value="UniProtKB-KW"/>
</dbReference>
<comment type="similarity">
    <text evidence="2">Belongs to the methyl-accepting chemotaxis (MCP) protein family.</text>
</comment>
<keyword evidence="7" id="KW-1185">Reference proteome</keyword>
<gene>
    <name evidence="6" type="ORF">SAMN02745775_10637</name>
</gene>
<dbReference type="Pfam" id="PF00015">
    <property type="entry name" value="MCPsignal"/>
    <property type="match status" value="1"/>
</dbReference>
<dbReference type="GO" id="GO:0004888">
    <property type="term" value="F:transmembrane signaling receptor activity"/>
    <property type="evidence" value="ECO:0007669"/>
    <property type="project" value="TreeGrafter"/>
</dbReference>
<evidence type="ECO:0000259" key="5">
    <source>
        <dbReference type="PROSITE" id="PS50111"/>
    </source>
</evidence>
<keyword evidence="1" id="KW-0145">Chemotaxis</keyword>
<dbReference type="SMART" id="SM00283">
    <property type="entry name" value="MA"/>
    <property type="match status" value="1"/>
</dbReference>
<name>A0A1I4BQE3_9PROT</name>
<dbReference type="Gene3D" id="1.10.287.950">
    <property type="entry name" value="Methyl-accepting chemotaxis protein"/>
    <property type="match status" value="1"/>
</dbReference>
<feature type="domain" description="Methyl-accepting transducer" evidence="5">
    <location>
        <begin position="51"/>
        <end position="200"/>
    </location>
</feature>
<evidence type="ECO:0000256" key="2">
    <source>
        <dbReference type="ARBA" id="ARBA00029447"/>
    </source>
</evidence>
<dbReference type="Proteomes" id="UP000199473">
    <property type="component" value="Unassembled WGS sequence"/>
</dbReference>
<feature type="compositionally biased region" description="Basic and acidic residues" evidence="4">
    <location>
        <begin position="17"/>
        <end position="30"/>
    </location>
</feature>
<evidence type="ECO:0000256" key="1">
    <source>
        <dbReference type="ARBA" id="ARBA00022500"/>
    </source>
</evidence>